<dbReference type="AlphaFoldDB" id="A0A1W1I803"/>
<feature type="binding site" evidence="13">
    <location>
        <position position="177"/>
    </location>
    <ligand>
        <name>Zn(2+)</name>
        <dbReference type="ChEBI" id="CHEBI:29105"/>
        <label>2</label>
    </ligand>
</feature>
<dbReference type="Pfam" id="PF00226">
    <property type="entry name" value="DnaJ"/>
    <property type="match status" value="1"/>
</dbReference>
<evidence type="ECO:0000259" key="16">
    <source>
        <dbReference type="PROSITE" id="PS51188"/>
    </source>
</evidence>
<dbReference type="KEGG" id="nja:NSJP_2967"/>
<dbReference type="PANTHER" id="PTHR43096:SF48">
    <property type="entry name" value="CHAPERONE PROTEIN DNAJ"/>
    <property type="match status" value="1"/>
</dbReference>
<dbReference type="CDD" id="cd10719">
    <property type="entry name" value="DnaJ_zf"/>
    <property type="match status" value="1"/>
</dbReference>
<comment type="cofactor">
    <cofactor evidence="13">
        <name>Zn(2+)</name>
        <dbReference type="ChEBI" id="CHEBI:29105"/>
    </cofactor>
    <text evidence="13">Binds 2 Zn(2+) ions per monomer.</text>
</comment>
<keyword evidence="6 13" id="KW-0677">Repeat</keyword>
<dbReference type="GO" id="GO:0005524">
    <property type="term" value="F:ATP binding"/>
    <property type="evidence" value="ECO:0007669"/>
    <property type="project" value="InterPro"/>
</dbReference>
<dbReference type="SMART" id="SM00271">
    <property type="entry name" value="DnaJ"/>
    <property type="match status" value="1"/>
</dbReference>
<evidence type="ECO:0000256" key="9">
    <source>
        <dbReference type="ARBA" id="ARBA00023016"/>
    </source>
</evidence>
<dbReference type="PRINTS" id="PR00625">
    <property type="entry name" value="JDOMAIN"/>
</dbReference>
<evidence type="ECO:0000259" key="15">
    <source>
        <dbReference type="PROSITE" id="PS50076"/>
    </source>
</evidence>
<keyword evidence="7 13" id="KW-0863">Zinc-finger</keyword>
<dbReference type="PROSITE" id="PS50076">
    <property type="entry name" value="DNAJ_2"/>
    <property type="match status" value="1"/>
</dbReference>
<comment type="subcellular location">
    <subcellularLocation>
        <location evidence="1 13">Cytoplasm</location>
    </subcellularLocation>
</comment>
<keyword evidence="8 13" id="KW-0862">Zinc</keyword>
<accession>A0A1W1I803</accession>
<comment type="subunit">
    <text evidence="2 13">Homodimer.</text>
</comment>
<dbReference type="EMBL" id="LT828648">
    <property type="protein sequence ID" value="SLM49134.1"/>
    <property type="molecule type" value="Genomic_DNA"/>
</dbReference>
<dbReference type="InterPro" id="IPR001305">
    <property type="entry name" value="HSP_DnaJ_Cys-rich_dom"/>
</dbReference>
<sequence>MILRGHCLSVAKRDFYETLGVERTASDDEVKKAYRKLARQFHPDLQTGDQQKKHAEEKFKEINEAYEHLSDQEKRKRYDMFGHAGAQGGAGFEGFDFGRGGGFGDVFNDIFEDFFGGQRGGTRPERGNDLQYNLELTFEEAVYGKDAKLKIPRWESCTDCKGSGAKSTSSIKTCPSCKGAGQIRLQQGFFSVSRPCGQCDGAGRIVTEPCPACQGRQRIYRERTIAVHIPAGIETGMRLRLANEGEHGVNTGPPGDLYVAITVKSHPVFVRKGNDILCDVPINFVTAILGGKIEVPTLKGTTVLKVPTGSQPDKVLRLKGLGVPSLKGQVTGDQLFTLKVQVPTKLTGRQKELLMEFAKESGMSMEEDGDGFFDKMKTFFE</sequence>
<dbReference type="InterPro" id="IPR036869">
    <property type="entry name" value="J_dom_sf"/>
</dbReference>
<evidence type="ECO:0000256" key="12">
    <source>
        <dbReference type="ARBA" id="ARBA00067609"/>
    </source>
</evidence>
<dbReference type="Pfam" id="PF01556">
    <property type="entry name" value="DnaJ_C"/>
    <property type="match status" value="1"/>
</dbReference>
<dbReference type="GO" id="GO:0006260">
    <property type="term" value="P:DNA replication"/>
    <property type="evidence" value="ECO:0007669"/>
    <property type="project" value="UniProtKB-KW"/>
</dbReference>
<feature type="binding site" evidence="13">
    <location>
        <position position="174"/>
    </location>
    <ligand>
        <name>Zn(2+)</name>
        <dbReference type="ChEBI" id="CHEBI:29105"/>
        <label>2</label>
    </ligand>
</feature>
<evidence type="ECO:0000256" key="14">
    <source>
        <dbReference type="PROSITE-ProRule" id="PRU00546"/>
    </source>
</evidence>
<dbReference type="NCBIfam" id="NF008035">
    <property type="entry name" value="PRK10767.1"/>
    <property type="match status" value="1"/>
</dbReference>
<dbReference type="CDD" id="cd10747">
    <property type="entry name" value="DnaJ_C"/>
    <property type="match status" value="1"/>
</dbReference>
<evidence type="ECO:0000313" key="17">
    <source>
        <dbReference type="EMBL" id="SLM49134.1"/>
    </source>
</evidence>
<evidence type="ECO:0000256" key="6">
    <source>
        <dbReference type="ARBA" id="ARBA00022737"/>
    </source>
</evidence>
<dbReference type="Gene3D" id="2.60.260.20">
    <property type="entry name" value="Urease metallochaperone UreE, N-terminal domain"/>
    <property type="match status" value="2"/>
</dbReference>
<reference evidence="17 18" key="1">
    <citation type="submission" date="2017-03" db="EMBL/GenBank/DDBJ databases">
        <authorList>
            <person name="Afonso C.L."/>
            <person name="Miller P.J."/>
            <person name="Scott M.A."/>
            <person name="Spackman E."/>
            <person name="Goraichik I."/>
            <person name="Dimitrov K.M."/>
            <person name="Suarez D.L."/>
            <person name="Swayne D.E."/>
        </authorList>
    </citation>
    <scope>NUCLEOTIDE SEQUENCE [LARGE SCALE GENOMIC DNA]</scope>
    <source>
        <strain evidence="17">Genome sequencing of Nitrospira japonica strain NJ11</strain>
    </source>
</reference>
<dbReference type="InterPro" id="IPR002939">
    <property type="entry name" value="DnaJ_C"/>
</dbReference>
<feature type="zinc finger region" description="CR-type" evidence="14">
    <location>
        <begin position="144"/>
        <end position="222"/>
    </location>
</feature>
<dbReference type="GO" id="GO:0042026">
    <property type="term" value="P:protein refolding"/>
    <property type="evidence" value="ECO:0007669"/>
    <property type="project" value="TreeGrafter"/>
</dbReference>
<evidence type="ECO:0000256" key="7">
    <source>
        <dbReference type="ARBA" id="ARBA00022771"/>
    </source>
</evidence>
<comment type="similarity">
    <text evidence="11 13">Belongs to the DnaJ family.</text>
</comment>
<evidence type="ECO:0000256" key="8">
    <source>
        <dbReference type="ARBA" id="ARBA00022833"/>
    </source>
</evidence>
<feature type="binding site" evidence="13">
    <location>
        <position position="160"/>
    </location>
    <ligand>
        <name>Zn(2+)</name>
        <dbReference type="ChEBI" id="CHEBI:29105"/>
        <label>1</label>
    </ligand>
</feature>
<name>A0A1W1I803_9BACT</name>
<organism evidence="17 18">
    <name type="scientific">Nitrospira japonica</name>
    <dbReference type="NCBI Taxonomy" id="1325564"/>
    <lineage>
        <taxon>Bacteria</taxon>
        <taxon>Pseudomonadati</taxon>
        <taxon>Nitrospirota</taxon>
        <taxon>Nitrospiria</taxon>
        <taxon>Nitrospirales</taxon>
        <taxon>Nitrospiraceae</taxon>
        <taxon>Nitrospira</taxon>
    </lineage>
</organism>
<dbReference type="FunFam" id="1.10.287.110:FF:000031">
    <property type="entry name" value="Molecular chaperone DnaJ"/>
    <property type="match status" value="1"/>
</dbReference>
<proteinExistence type="inferred from homology"/>
<comment type="domain">
    <text evidence="13">The J domain is necessary and sufficient to stimulate DnaK ATPase activity. Zinc center 1 plays an important role in the autonomous, DnaK-independent chaperone activity of DnaJ. Zinc center 2 is essential for interaction with DnaK and for DnaJ activity.</text>
</comment>
<dbReference type="Pfam" id="PF00684">
    <property type="entry name" value="DnaJ_CXXCXGXG"/>
    <property type="match status" value="1"/>
</dbReference>
<dbReference type="GO" id="GO:0008270">
    <property type="term" value="F:zinc ion binding"/>
    <property type="evidence" value="ECO:0007669"/>
    <property type="project" value="UniProtKB-UniRule"/>
</dbReference>
<protein>
    <recommendedName>
        <fullName evidence="12 13">Chaperone protein DnaJ</fullName>
    </recommendedName>
</protein>
<keyword evidence="4 13" id="KW-0235">DNA replication</keyword>
<dbReference type="InterPro" id="IPR036410">
    <property type="entry name" value="HSP_DnaJ_Cys-rich_dom_sf"/>
</dbReference>
<feature type="binding site" evidence="13">
    <location>
        <position position="213"/>
    </location>
    <ligand>
        <name>Zn(2+)</name>
        <dbReference type="ChEBI" id="CHEBI:29105"/>
        <label>1</label>
    </ligand>
</feature>
<dbReference type="FunFam" id="2.10.230.10:FF:000002">
    <property type="entry name" value="Molecular chaperone DnaJ"/>
    <property type="match status" value="1"/>
</dbReference>
<evidence type="ECO:0000313" key="18">
    <source>
        <dbReference type="Proteomes" id="UP000192042"/>
    </source>
</evidence>
<evidence type="ECO:0000256" key="13">
    <source>
        <dbReference type="HAMAP-Rule" id="MF_01152"/>
    </source>
</evidence>
<dbReference type="InterPro" id="IPR018253">
    <property type="entry name" value="DnaJ_domain_CS"/>
</dbReference>
<dbReference type="HAMAP" id="MF_01152">
    <property type="entry name" value="DnaJ"/>
    <property type="match status" value="1"/>
</dbReference>
<dbReference type="SUPFAM" id="SSF46565">
    <property type="entry name" value="Chaperone J-domain"/>
    <property type="match status" value="1"/>
</dbReference>
<keyword evidence="10 13" id="KW-0143">Chaperone</keyword>
<dbReference type="CDD" id="cd06257">
    <property type="entry name" value="DnaJ"/>
    <property type="match status" value="1"/>
</dbReference>
<feature type="binding site" evidence="13">
    <location>
        <position position="196"/>
    </location>
    <ligand>
        <name>Zn(2+)</name>
        <dbReference type="ChEBI" id="CHEBI:29105"/>
        <label>2</label>
    </ligand>
</feature>
<keyword evidence="9 13" id="KW-0346">Stress response</keyword>
<keyword evidence="5 13" id="KW-0479">Metal-binding</keyword>
<evidence type="ECO:0000256" key="2">
    <source>
        <dbReference type="ARBA" id="ARBA00011738"/>
    </source>
</evidence>
<dbReference type="InterPro" id="IPR001623">
    <property type="entry name" value="DnaJ_domain"/>
</dbReference>
<evidence type="ECO:0000256" key="10">
    <source>
        <dbReference type="ARBA" id="ARBA00023186"/>
    </source>
</evidence>
<feature type="domain" description="CR-type" evidence="16">
    <location>
        <begin position="144"/>
        <end position="222"/>
    </location>
</feature>
<dbReference type="PROSITE" id="PS00636">
    <property type="entry name" value="DNAJ_1"/>
    <property type="match status" value="1"/>
</dbReference>
<dbReference type="STRING" id="1325564.NSJP_2967"/>
<dbReference type="GO" id="GO:0009408">
    <property type="term" value="P:response to heat"/>
    <property type="evidence" value="ECO:0007669"/>
    <property type="project" value="InterPro"/>
</dbReference>
<dbReference type="InterPro" id="IPR012724">
    <property type="entry name" value="DnaJ"/>
</dbReference>
<dbReference type="RefSeq" id="WP_080887416.1">
    <property type="nucleotide sequence ID" value="NZ_LT828648.1"/>
</dbReference>
<feature type="binding site" evidence="13">
    <location>
        <position position="199"/>
    </location>
    <ligand>
        <name>Zn(2+)</name>
        <dbReference type="ChEBI" id="CHEBI:29105"/>
        <label>2</label>
    </ligand>
</feature>
<feature type="binding site" evidence="13">
    <location>
        <position position="210"/>
    </location>
    <ligand>
        <name>Zn(2+)</name>
        <dbReference type="ChEBI" id="CHEBI:29105"/>
        <label>1</label>
    </ligand>
</feature>
<dbReference type="GO" id="GO:0005737">
    <property type="term" value="C:cytoplasm"/>
    <property type="evidence" value="ECO:0007669"/>
    <property type="project" value="UniProtKB-SubCell"/>
</dbReference>
<dbReference type="Proteomes" id="UP000192042">
    <property type="component" value="Chromosome I"/>
</dbReference>
<dbReference type="Gene3D" id="2.10.230.10">
    <property type="entry name" value="Heat shock protein DnaJ, cysteine-rich domain"/>
    <property type="match status" value="1"/>
</dbReference>
<comment type="caution">
    <text evidence="13">Lacks conserved residue(s) required for the propagation of feature annotation.</text>
</comment>
<evidence type="ECO:0000256" key="1">
    <source>
        <dbReference type="ARBA" id="ARBA00004496"/>
    </source>
</evidence>
<keyword evidence="18" id="KW-1185">Reference proteome</keyword>
<comment type="function">
    <text evidence="13">Participates actively in the response to hyperosmotic and heat shock by preventing the aggregation of stress-denatured proteins and by disaggregating proteins, also in an autonomous, DnaK-independent fashion. Unfolded proteins bind initially to DnaJ; upon interaction with the DnaJ-bound protein, DnaK hydrolyzes its bound ATP, resulting in the formation of a stable complex. GrpE releases ADP from DnaK; ATP binding to DnaK triggers the release of the substrate protein, thus completing the reaction cycle. Several rounds of ATP-dependent interactions between DnaJ, DnaK and GrpE are required for fully efficient folding. Also involved, together with DnaK and GrpE, in the DNA replication of plasmids through activation of initiation proteins.</text>
</comment>
<dbReference type="PROSITE" id="PS51188">
    <property type="entry name" value="ZF_CR"/>
    <property type="match status" value="1"/>
</dbReference>
<evidence type="ECO:0000256" key="4">
    <source>
        <dbReference type="ARBA" id="ARBA00022705"/>
    </source>
</evidence>
<keyword evidence="3 13" id="KW-0963">Cytoplasm</keyword>
<dbReference type="FunFam" id="2.60.260.20:FF:000004">
    <property type="entry name" value="Molecular chaperone DnaJ"/>
    <property type="match status" value="1"/>
</dbReference>
<evidence type="ECO:0000256" key="11">
    <source>
        <dbReference type="ARBA" id="ARBA00061004"/>
    </source>
</evidence>
<gene>
    <name evidence="13 17" type="primary">dnaJ</name>
    <name evidence="17" type="ORF">NSJP_2967</name>
</gene>
<evidence type="ECO:0000256" key="5">
    <source>
        <dbReference type="ARBA" id="ARBA00022723"/>
    </source>
</evidence>
<dbReference type="Gene3D" id="1.10.287.110">
    <property type="entry name" value="DnaJ domain"/>
    <property type="match status" value="1"/>
</dbReference>
<evidence type="ECO:0000256" key="3">
    <source>
        <dbReference type="ARBA" id="ARBA00022490"/>
    </source>
</evidence>
<dbReference type="GO" id="GO:0031072">
    <property type="term" value="F:heat shock protein binding"/>
    <property type="evidence" value="ECO:0007669"/>
    <property type="project" value="InterPro"/>
</dbReference>
<feature type="binding site" evidence="13">
    <location>
        <position position="157"/>
    </location>
    <ligand>
        <name>Zn(2+)</name>
        <dbReference type="ChEBI" id="CHEBI:29105"/>
        <label>1</label>
    </ligand>
</feature>
<dbReference type="SUPFAM" id="SSF57938">
    <property type="entry name" value="DnaJ/Hsp40 cysteine-rich domain"/>
    <property type="match status" value="1"/>
</dbReference>
<dbReference type="SUPFAM" id="SSF49493">
    <property type="entry name" value="HSP40/DnaJ peptide-binding domain"/>
    <property type="match status" value="2"/>
</dbReference>
<dbReference type="PANTHER" id="PTHR43096">
    <property type="entry name" value="DNAJ HOMOLOG 1, MITOCHONDRIAL-RELATED"/>
    <property type="match status" value="1"/>
</dbReference>
<dbReference type="NCBIfam" id="TIGR02349">
    <property type="entry name" value="DnaJ_bact"/>
    <property type="match status" value="1"/>
</dbReference>
<dbReference type="GO" id="GO:0051082">
    <property type="term" value="F:unfolded protein binding"/>
    <property type="evidence" value="ECO:0007669"/>
    <property type="project" value="UniProtKB-UniRule"/>
</dbReference>
<feature type="domain" description="J" evidence="15">
    <location>
        <begin position="14"/>
        <end position="82"/>
    </location>
</feature>
<dbReference type="InterPro" id="IPR008971">
    <property type="entry name" value="HSP40/DnaJ_pept-bd"/>
</dbReference>